<dbReference type="PRINTS" id="PR00260">
    <property type="entry name" value="CHEMTRNSDUCR"/>
</dbReference>
<dbReference type="PROSITE" id="PS50111">
    <property type="entry name" value="CHEMOTAXIS_TRANSDUC_2"/>
    <property type="match status" value="1"/>
</dbReference>
<dbReference type="PANTHER" id="PTHR32089">
    <property type="entry name" value="METHYL-ACCEPTING CHEMOTAXIS PROTEIN MCPB"/>
    <property type="match status" value="1"/>
</dbReference>
<keyword evidence="3 9" id="KW-0812">Transmembrane</keyword>
<keyword evidence="6 8" id="KW-0807">Transducer</keyword>
<dbReference type="GO" id="GO:0004888">
    <property type="term" value="F:transmembrane signaling receptor activity"/>
    <property type="evidence" value="ECO:0007669"/>
    <property type="project" value="InterPro"/>
</dbReference>
<reference evidence="12 13" key="2">
    <citation type="submission" date="2016-08" db="EMBL/GenBank/DDBJ databases">
        <title>Orenia metallireducens sp. nov. strain Z6, a Novel Metal-reducing Firmicute from the Deep Subsurface.</title>
        <authorList>
            <person name="Maxim B.I."/>
            <person name="Kenneth K."/>
            <person name="Flynn T.M."/>
            <person name="Oloughlin E.J."/>
            <person name="Locke R.A."/>
            <person name="Weber J.R."/>
            <person name="Egan S.M."/>
            <person name="Mackie R.I."/>
            <person name="Cann I.K."/>
        </authorList>
    </citation>
    <scope>NUCLEOTIDE SEQUENCE [LARGE SCALE GENOMIC DNA]</scope>
    <source>
        <strain evidence="12 13">Z6</strain>
    </source>
</reference>
<dbReference type="SMART" id="SM00283">
    <property type="entry name" value="MA"/>
    <property type="match status" value="1"/>
</dbReference>
<evidence type="ECO:0000256" key="6">
    <source>
        <dbReference type="ARBA" id="ARBA00023224"/>
    </source>
</evidence>
<dbReference type="Gene3D" id="3.30.450.20">
    <property type="entry name" value="PAS domain"/>
    <property type="match status" value="1"/>
</dbReference>
<name>A0A1C0A815_9FIRM</name>
<dbReference type="Gene3D" id="1.10.287.950">
    <property type="entry name" value="Methyl-accepting chemotaxis protein"/>
    <property type="match status" value="1"/>
</dbReference>
<dbReference type="OrthoDB" id="9810264at2"/>
<sequence>MKIFRNMQNIKFKLLCSILTIVLLVIVGISVTSYSFMKDRLYEEKRYKLKNLVESNLGTLNYYHKLEKQGFLSQKEAQARAKDLIKNTTYGREGQDYFWINDLQSRMIMHPTSPKLNGQDVSNIKDSNGVQIFVEMVDIVKEEGNGFLEYRWQYYDEKGRIEPKLSYVAGFEPWGWVLGTGIYIDDIKANLASLIRVISLVATITFILVTVIVYYLANYFARPIIELTSKVNKFAQGDLTVEIIVDREDEIGQLGENLEMMRNNLNKLIADIFEIIENLSAYSEELSASAQEGNATIESTNSLVENMSANIQQIAASSQEVTSFSQNATSQTEQGFINIQETIDSNKEINRVVDKTLAMIRNLEANSKEIGKVVEFITNIAEQTNLLALNAAIESARAGEYGRGFAVVADEIRELAKETNSATDNISSLIKEIQNLSTGGLTAINHVKDKVKEGEVIAEKAGQSFENIKKYSIETSTQIEQTTLSAQSLAGSSEQLMGSSQDIVNMSSEVANSAQELTKMAQNLQELIHSFKI</sequence>
<dbReference type="InterPro" id="IPR033480">
    <property type="entry name" value="sCache_2"/>
</dbReference>
<keyword evidence="2" id="KW-1003">Cell membrane</keyword>
<dbReference type="InterPro" id="IPR004090">
    <property type="entry name" value="Chemotax_Me-accpt_rcpt"/>
</dbReference>
<feature type="domain" description="HAMP" evidence="11">
    <location>
        <begin position="218"/>
        <end position="270"/>
    </location>
</feature>
<dbReference type="AlphaFoldDB" id="A0A1C0A815"/>
<evidence type="ECO:0000256" key="7">
    <source>
        <dbReference type="ARBA" id="ARBA00029447"/>
    </source>
</evidence>
<dbReference type="CDD" id="cd06225">
    <property type="entry name" value="HAMP"/>
    <property type="match status" value="1"/>
</dbReference>
<dbReference type="GO" id="GO:0007165">
    <property type="term" value="P:signal transduction"/>
    <property type="evidence" value="ECO:0007669"/>
    <property type="project" value="UniProtKB-KW"/>
</dbReference>
<dbReference type="PANTHER" id="PTHR32089:SF112">
    <property type="entry name" value="LYSOZYME-LIKE PROTEIN-RELATED"/>
    <property type="match status" value="1"/>
</dbReference>
<evidence type="ECO:0000256" key="8">
    <source>
        <dbReference type="PROSITE-ProRule" id="PRU00284"/>
    </source>
</evidence>
<dbReference type="InterPro" id="IPR004089">
    <property type="entry name" value="MCPsignal_dom"/>
</dbReference>
<accession>A0A1C0A815</accession>
<evidence type="ECO:0000256" key="4">
    <source>
        <dbReference type="ARBA" id="ARBA00022989"/>
    </source>
</evidence>
<dbReference type="RefSeq" id="WP_068718105.1">
    <property type="nucleotide sequence ID" value="NZ_LWDV01000009.1"/>
</dbReference>
<dbReference type="Pfam" id="PF17200">
    <property type="entry name" value="sCache_2"/>
    <property type="match status" value="1"/>
</dbReference>
<dbReference type="SMART" id="SM00304">
    <property type="entry name" value="HAMP"/>
    <property type="match status" value="1"/>
</dbReference>
<comment type="similarity">
    <text evidence="7">Belongs to the methyl-accepting chemotaxis (MCP) protein family.</text>
</comment>
<evidence type="ECO:0000313" key="13">
    <source>
        <dbReference type="Proteomes" id="UP000093514"/>
    </source>
</evidence>
<dbReference type="InterPro" id="IPR003660">
    <property type="entry name" value="HAMP_dom"/>
</dbReference>
<dbReference type="SUPFAM" id="SSF58104">
    <property type="entry name" value="Methyl-accepting chemotaxis protein (MCP) signaling domain"/>
    <property type="match status" value="1"/>
</dbReference>
<comment type="subcellular location">
    <subcellularLocation>
        <location evidence="1">Cell membrane</location>
        <topology evidence="1">Multi-pass membrane protein</topology>
    </subcellularLocation>
</comment>
<organism evidence="12 13">
    <name type="scientific">Orenia metallireducens</name>
    <dbReference type="NCBI Taxonomy" id="1413210"/>
    <lineage>
        <taxon>Bacteria</taxon>
        <taxon>Bacillati</taxon>
        <taxon>Bacillota</taxon>
        <taxon>Clostridia</taxon>
        <taxon>Halanaerobiales</taxon>
        <taxon>Halobacteroidaceae</taxon>
        <taxon>Orenia</taxon>
    </lineage>
</organism>
<comment type="caution">
    <text evidence="12">The sequence shown here is derived from an EMBL/GenBank/DDBJ whole genome shotgun (WGS) entry which is preliminary data.</text>
</comment>
<proteinExistence type="inferred from homology"/>
<evidence type="ECO:0000259" key="10">
    <source>
        <dbReference type="PROSITE" id="PS50111"/>
    </source>
</evidence>
<evidence type="ECO:0000256" key="2">
    <source>
        <dbReference type="ARBA" id="ARBA00022475"/>
    </source>
</evidence>
<dbReference type="Proteomes" id="UP000093514">
    <property type="component" value="Unassembled WGS sequence"/>
</dbReference>
<dbReference type="SMART" id="SM01049">
    <property type="entry name" value="Cache_2"/>
    <property type="match status" value="1"/>
</dbReference>
<evidence type="ECO:0008006" key="14">
    <source>
        <dbReference type="Google" id="ProtNLM"/>
    </source>
</evidence>
<protein>
    <recommendedName>
        <fullName evidence="14">Methyl-accepting chemotaxis sensory transducer with Cache sensor</fullName>
    </recommendedName>
</protein>
<gene>
    <name evidence="12" type="ORF">U472_10140</name>
</gene>
<keyword evidence="4 9" id="KW-1133">Transmembrane helix</keyword>
<keyword evidence="13" id="KW-1185">Reference proteome</keyword>
<dbReference type="PROSITE" id="PS50885">
    <property type="entry name" value="HAMP"/>
    <property type="match status" value="1"/>
</dbReference>
<feature type="domain" description="Methyl-accepting transducer" evidence="10">
    <location>
        <begin position="268"/>
        <end position="504"/>
    </location>
</feature>
<evidence type="ECO:0000256" key="1">
    <source>
        <dbReference type="ARBA" id="ARBA00004651"/>
    </source>
</evidence>
<evidence type="ECO:0000256" key="3">
    <source>
        <dbReference type="ARBA" id="ARBA00022692"/>
    </source>
</evidence>
<dbReference type="EMBL" id="LWDV01000009">
    <property type="protein sequence ID" value="OCL26358.1"/>
    <property type="molecule type" value="Genomic_DNA"/>
</dbReference>
<feature type="transmembrane region" description="Helical" evidence="9">
    <location>
        <begin position="197"/>
        <end position="217"/>
    </location>
</feature>
<dbReference type="Pfam" id="PF00015">
    <property type="entry name" value="MCPsignal"/>
    <property type="match status" value="1"/>
</dbReference>
<evidence type="ECO:0000313" key="12">
    <source>
        <dbReference type="EMBL" id="OCL26358.1"/>
    </source>
</evidence>
<evidence type="ECO:0000256" key="5">
    <source>
        <dbReference type="ARBA" id="ARBA00023136"/>
    </source>
</evidence>
<feature type="transmembrane region" description="Helical" evidence="9">
    <location>
        <begin position="12"/>
        <end position="36"/>
    </location>
</feature>
<evidence type="ECO:0000259" key="11">
    <source>
        <dbReference type="PROSITE" id="PS50885"/>
    </source>
</evidence>
<reference evidence="13" key="1">
    <citation type="submission" date="2016-07" db="EMBL/GenBank/DDBJ databases">
        <authorList>
            <person name="Florea S."/>
            <person name="Webb J.S."/>
            <person name="Jaromczyk J."/>
            <person name="Schardl C.L."/>
        </authorList>
    </citation>
    <scope>NUCLEOTIDE SEQUENCE [LARGE SCALE GENOMIC DNA]</scope>
    <source>
        <strain evidence="13">Z6</strain>
    </source>
</reference>
<dbReference type="GO" id="GO:0006935">
    <property type="term" value="P:chemotaxis"/>
    <property type="evidence" value="ECO:0007669"/>
    <property type="project" value="InterPro"/>
</dbReference>
<dbReference type="Pfam" id="PF00672">
    <property type="entry name" value="HAMP"/>
    <property type="match status" value="1"/>
</dbReference>
<dbReference type="GO" id="GO:0005886">
    <property type="term" value="C:plasma membrane"/>
    <property type="evidence" value="ECO:0007669"/>
    <property type="project" value="UniProtKB-SubCell"/>
</dbReference>
<evidence type="ECO:0000256" key="9">
    <source>
        <dbReference type="SAM" id="Phobius"/>
    </source>
</evidence>
<dbReference type="CDD" id="cd11386">
    <property type="entry name" value="MCP_signal"/>
    <property type="match status" value="1"/>
</dbReference>
<keyword evidence="5 9" id="KW-0472">Membrane</keyword>